<protein>
    <recommendedName>
        <fullName evidence="1">Glycosyltransferase 2-like domain-containing protein</fullName>
    </recommendedName>
</protein>
<dbReference type="EMBL" id="BAAAOG010000001">
    <property type="protein sequence ID" value="GAA1944284.1"/>
    <property type="molecule type" value="Genomic_DNA"/>
</dbReference>
<dbReference type="InterPro" id="IPR029044">
    <property type="entry name" value="Nucleotide-diphossugar_trans"/>
</dbReference>
<evidence type="ECO:0000313" key="3">
    <source>
        <dbReference type="Proteomes" id="UP001499933"/>
    </source>
</evidence>
<dbReference type="CDD" id="cd00761">
    <property type="entry name" value="Glyco_tranf_GTA_type"/>
    <property type="match status" value="1"/>
</dbReference>
<dbReference type="Gene3D" id="3.90.550.10">
    <property type="entry name" value="Spore Coat Polysaccharide Biosynthesis Protein SpsA, Chain A"/>
    <property type="match status" value="1"/>
</dbReference>
<dbReference type="PANTHER" id="PTHR22916:SF3">
    <property type="entry name" value="UDP-GLCNAC:BETAGAL BETA-1,3-N-ACETYLGLUCOSAMINYLTRANSFERASE-LIKE PROTEIN 1"/>
    <property type="match status" value="1"/>
</dbReference>
<evidence type="ECO:0000259" key="1">
    <source>
        <dbReference type="Pfam" id="PF00535"/>
    </source>
</evidence>
<gene>
    <name evidence="2" type="ORF">GCM10009776_02590</name>
</gene>
<dbReference type="Pfam" id="PF00535">
    <property type="entry name" value="Glycos_transf_2"/>
    <property type="match status" value="1"/>
</dbReference>
<reference evidence="2 3" key="1">
    <citation type="journal article" date="2019" name="Int. J. Syst. Evol. Microbiol.">
        <title>The Global Catalogue of Microorganisms (GCM) 10K type strain sequencing project: providing services to taxonomists for standard genome sequencing and annotation.</title>
        <authorList>
            <consortium name="The Broad Institute Genomics Platform"/>
            <consortium name="The Broad Institute Genome Sequencing Center for Infectious Disease"/>
            <person name="Wu L."/>
            <person name="Ma J."/>
        </authorList>
    </citation>
    <scope>NUCLEOTIDE SEQUENCE [LARGE SCALE GENOMIC DNA]</scope>
    <source>
        <strain evidence="2 3">JCM 14901</strain>
    </source>
</reference>
<dbReference type="PANTHER" id="PTHR22916">
    <property type="entry name" value="GLYCOSYLTRANSFERASE"/>
    <property type="match status" value="1"/>
</dbReference>
<evidence type="ECO:0000313" key="2">
    <source>
        <dbReference type="EMBL" id="GAA1944284.1"/>
    </source>
</evidence>
<sequence>MSPPLVSIVLPCYNASEYVESAVQRLLAQQDVDLEIIVVDDASTDGTRGIIKRLAEKEDRVHAVLLTRNGGVAAAREAAVDAATGTYVWFVDADDSWPEDSASALAAAALEHGADVVCAGATVHAEGRPDRPVGTLPDEPVLTGAEALRELLVGGITGHLWNKLFRRDLLGRITFTRIRQHSDQAMVAQSLVEADRVAILPRSVYTYRLREGSVIRSGSKRADSLRQLGDVMASCVARVDARELRGKHYLYYRARFSTLSRLKDATSGAYTEHERSALVKEIRGQMSLRQLGALVRRGDATRTAIYTMGWLTPRAYELVLDRAGGRL</sequence>
<dbReference type="InterPro" id="IPR001173">
    <property type="entry name" value="Glyco_trans_2-like"/>
</dbReference>
<dbReference type="Proteomes" id="UP001499933">
    <property type="component" value="Unassembled WGS sequence"/>
</dbReference>
<accession>A0ABN2Q581</accession>
<dbReference type="RefSeq" id="WP_344090373.1">
    <property type="nucleotide sequence ID" value="NZ_BAAAOG010000001.1"/>
</dbReference>
<feature type="domain" description="Glycosyltransferase 2-like" evidence="1">
    <location>
        <begin position="7"/>
        <end position="171"/>
    </location>
</feature>
<organism evidence="2 3">
    <name type="scientific">Microbacterium deminutum</name>
    <dbReference type="NCBI Taxonomy" id="344164"/>
    <lineage>
        <taxon>Bacteria</taxon>
        <taxon>Bacillati</taxon>
        <taxon>Actinomycetota</taxon>
        <taxon>Actinomycetes</taxon>
        <taxon>Micrococcales</taxon>
        <taxon>Microbacteriaceae</taxon>
        <taxon>Microbacterium</taxon>
    </lineage>
</organism>
<name>A0ABN2Q581_9MICO</name>
<dbReference type="SUPFAM" id="SSF53448">
    <property type="entry name" value="Nucleotide-diphospho-sugar transferases"/>
    <property type="match status" value="1"/>
</dbReference>
<comment type="caution">
    <text evidence="2">The sequence shown here is derived from an EMBL/GenBank/DDBJ whole genome shotgun (WGS) entry which is preliminary data.</text>
</comment>
<keyword evidence="3" id="KW-1185">Reference proteome</keyword>
<proteinExistence type="predicted"/>